<dbReference type="SUPFAM" id="SSF103473">
    <property type="entry name" value="MFS general substrate transporter"/>
    <property type="match status" value="1"/>
</dbReference>
<dbReference type="EMBL" id="LK023313">
    <property type="protein sequence ID" value="CDS02776.1"/>
    <property type="molecule type" value="Genomic_DNA"/>
</dbReference>
<comment type="subcellular location">
    <subcellularLocation>
        <location evidence="1">Membrane</location>
        <topology evidence="1">Multi-pass membrane protein</topology>
    </subcellularLocation>
</comment>
<feature type="transmembrane region" description="Helical" evidence="2">
    <location>
        <begin position="48"/>
        <end position="76"/>
    </location>
</feature>
<evidence type="ECO:0000256" key="1">
    <source>
        <dbReference type="ARBA" id="ARBA00004141"/>
    </source>
</evidence>
<proteinExistence type="predicted"/>
<name>A0A077W6P4_9FUNG</name>
<dbReference type="InterPro" id="IPR036259">
    <property type="entry name" value="MFS_trans_sf"/>
</dbReference>
<feature type="transmembrane region" description="Helical" evidence="2">
    <location>
        <begin position="83"/>
        <end position="103"/>
    </location>
</feature>
<accession>A0A077W6P4</accession>
<keyword evidence="2" id="KW-0812">Transmembrane</keyword>
<keyword evidence="2" id="KW-0472">Membrane</keyword>
<sequence>MACNFIGRLVAGAISDKIGSVNYSVISGTITALSTLLLWMFAHSYGTLMAYTCIFGFFGSVYFVFAGPITVVIAGLEQYASGFALLNLSSIPAAISPIIANAIDHADKTTEPYFWYKIITGGAAFLATCAMLAVRCLLKPGELWVKI</sequence>
<dbReference type="AlphaFoldDB" id="A0A077W6P4"/>
<evidence type="ECO:0000256" key="2">
    <source>
        <dbReference type="SAM" id="Phobius"/>
    </source>
</evidence>
<protein>
    <recommendedName>
        <fullName evidence="4">Major facilitator superfamily (MFS) profile domain-containing protein</fullName>
    </recommendedName>
</protein>
<evidence type="ECO:0000313" key="3">
    <source>
        <dbReference type="EMBL" id="CDS02776.1"/>
    </source>
</evidence>
<dbReference type="OrthoDB" id="6499973at2759"/>
<feature type="transmembrane region" description="Helical" evidence="2">
    <location>
        <begin position="21"/>
        <end position="42"/>
    </location>
</feature>
<organism evidence="3">
    <name type="scientific">Lichtheimia ramosa</name>
    <dbReference type="NCBI Taxonomy" id="688394"/>
    <lineage>
        <taxon>Eukaryota</taxon>
        <taxon>Fungi</taxon>
        <taxon>Fungi incertae sedis</taxon>
        <taxon>Mucoromycota</taxon>
        <taxon>Mucoromycotina</taxon>
        <taxon>Mucoromycetes</taxon>
        <taxon>Mucorales</taxon>
        <taxon>Lichtheimiaceae</taxon>
        <taxon>Lichtheimia</taxon>
    </lineage>
</organism>
<evidence type="ECO:0008006" key="4">
    <source>
        <dbReference type="Google" id="ProtNLM"/>
    </source>
</evidence>
<dbReference type="Gene3D" id="1.20.1250.20">
    <property type="entry name" value="MFS general substrate transporter like domains"/>
    <property type="match status" value="1"/>
</dbReference>
<dbReference type="GO" id="GO:0022857">
    <property type="term" value="F:transmembrane transporter activity"/>
    <property type="evidence" value="ECO:0007669"/>
    <property type="project" value="InterPro"/>
</dbReference>
<dbReference type="GO" id="GO:0016020">
    <property type="term" value="C:membrane"/>
    <property type="evidence" value="ECO:0007669"/>
    <property type="project" value="UniProtKB-SubCell"/>
</dbReference>
<reference evidence="3" key="1">
    <citation type="journal article" date="2014" name="Genome Announc.">
        <title>De novo whole-genome sequence and genome annotation of Lichtheimia ramosa.</title>
        <authorList>
            <person name="Linde J."/>
            <person name="Schwartze V."/>
            <person name="Binder U."/>
            <person name="Lass-Florl C."/>
            <person name="Voigt K."/>
            <person name="Horn F."/>
        </authorList>
    </citation>
    <scope>NUCLEOTIDE SEQUENCE</scope>
    <source>
        <strain evidence="3">JMRC FSU:6197</strain>
    </source>
</reference>
<gene>
    <name evidence="3" type="ORF">LRAMOSA00180</name>
</gene>
<feature type="transmembrane region" description="Helical" evidence="2">
    <location>
        <begin position="115"/>
        <end position="138"/>
    </location>
</feature>
<dbReference type="Pfam" id="PF07690">
    <property type="entry name" value="MFS_1"/>
    <property type="match status" value="1"/>
</dbReference>
<keyword evidence="2" id="KW-1133">Transmembrane helix</keyword>
<dbReference type="InterPro" id="IPR011701">
    <property type="entry name" value="MFS"/>
</dbReference>